<dbReference type="PANTHER" id="PTHR44889">
    <property type="entry name" value="INACTIVE HYDROXYSTEROID DEHYDROGENASE-LIKE PROTEIN 1"/>
    <property type="match status" value="1"/>
</dbReference>
<dbReference type="VEuPathDB" id="VectorBase:LDEU006882"/>
<comment type="subcellular location">
    <subcellularLocation>
        <location evidence="1">Mitochondrion</location>
    </subcellularLocation>
</comment>
<dbReference type="PRINTS" id="PR00081">
    <property type="entry name" value="GDHRDH"/>
</dbReference>
<reference evidence="5 6" key="1">
    <citation type="journal article" date="2018" name="Gigascience">
        <title>Genomes of trombidid mites reveal novel predicted allergens and laterally-transferred genes associated with secondary metabolism.</title>
        <authorList>
            <person name="Dong X."/>
            <person name="Chaisiri K."/>
            <person name="Xia D."/>
            <person name="Armstrong S.D."/>
            <person name="Fang Y."/>
            <person name="Donnelly M.J."/>
            <person name="Kadowaki T."/>
            <person name="McGarry J.W."/>
            <person name="Darby A.C."/>
            <person name="Makepeace B.L."/>
        </authorList>
    </citation>
    <scope>NUCLEOTIDE SEQUENCE [LARGE SCALE GENOMIC DNA]</scope>
    <source>
        <strain evidence="5">UoL-UT</strain>
    </source>
</reference>
<dbReference type="PRINTS" id="PR00080">
    <property type="entry name" value="SDRFAMILY"/>
</dbReference>
<dbReference type="InterPro" id="IPR052149">
    <property type="entry name" value="17-beta-HSD3-like"/>
</dbReference>
<evidence type="ECO:0000256" key="1">
    <source>
        <dbReference type="ARBA" id="ARBA00004173"/>
    </source>
</evidence>
<dbReference type="PIRSF" id="PIRSF000126">
    <property type="entry name" value="11-beta-HSD1"/>
    <property type="match status" value="1"/>
</dbReference>
<dbReference type="Gene3D" id="3.40.50.720">
    <property type="entry name" value="NAD(P)-binding Rossmann-like Domain"/>
    <property type="match status" value="1"/>
</dbReference>
<evidence type="ECO:0000256" key="2">
    <source>
        <dbReference type="ARBA" id="ARBA00022857"/>
    </source>
</evidence>
<keyword evidence="6" id="KW-1185">Reference proteome</keyword>
<gene>
    <name evidence="5" type="ORF">B4U80_10412</name>
</gene>
<dbReference type="FunFam" id="3.40.50.720:FF:000137">
    <property type="entry name" value="Hydroxysteroid (17-beta) dehydrogenase 3"/>
    <property type="match status" value="1"/>
</dbReference>
<organism evidence="5 6">
    <name type="scientific">Leptotrombidium deliense</name>
    <dbReference type="NCBI Taxonomy" id="299467"/>
    <lineage>
        <taxon>Eukaryota</taxon>
        <taxon>Metazoa</taxon>
        <taxon>Ecdysozoa</taxon>
        <taxon>Arthropoda</taxon>
        <taxon>Chelicerata</taxon>
        <taxon>Arachnida</taxon>
        <taxon>Acari</taxon>
        <taxon>Acariformes</taxon>
        <taxon>Trombidiformes</taxon>
        <taxon>Prostigmata</taxon>
        <taxon>Anystina</taxon>
        <taxon>Parasitengona</taxon>
        <taxon>Trombiculoidea</taxon>
        <taxon>Trombiculidae</taxon>
        <taxon>Leptotrombidium</taxon>
    </lineage>
</organism>
<dbReference type="STRING" id="299467.A0A443SC83"/>
<comment type="caution">
    <text evidence="5">The sequence shown here is derived from an EMBL/GenBank/DDBJ whole genome shotgun (WGS) entry which is preliminary data.</text>
</comment>
<dbReference type="InterPro" id="IPR002347">
    <property type="entry name" value="SDR_fam"/>
</dbReference>
<dbReference type="PANTHER" id="PTHR44889:SF1">
    <property type="entry name" value="INACTIVE HYDROXYSTEROID DEHYDROGENASE-LIKE PROTEIN 1"/>
    <property type="match status" value="1"/>
</dbReference>
<proteinExistence type="inferred from homology"/>
<dbReference type="InterPro" id="IPR036291">
    <property type="entry name" value="NAD(P)-bd_dom_sf"/>
</dbReference>
<dbReference type="GO" id="GO:0005739">
    <property type="term" value="C:mitochondrion"/>
    <property type="evidence" value="ECO:0007669"/>
    <property type="project" value="UniProtKB-SubCell"/>
</dbReference>
<dbReference type="OrthoDB" id="5545019at2759"/>
<dbReference type="AlphaFoldDB" id="A0A443SC83"/>
<name>A0A443SC83_9ACAR</name>
<protein>
    <submittedName>
        <fullName evidence="5">Inactive hydroxysteroid dehydrogenase-like protein 1</fullName>
    </submittedName>
</protein>
<comment type="similarity">
    <text evidence="4">Belongs to the short-chain dehydrogenases/reductases (SDR) family. 17-beta-HSD 3 subfamily.</text>
</comment>
<dbReference type="Proteomes" id="UP000288716">
    <property type="component" value="Unassembled WGS sequence"/>
</dbReference>
<sequence length="326" mass="36940">MAKVDSFNLLFNEMSKSAKRLEELLALIGLLYIGKQAITLTYHLINGCRIHFFSKLWPQNLSLYGEWAVITGGSDGIGKAFAYALAKRNVNLLLIARQEEKLINVASDLVTKFGVKVEILSADFVERLQTYKKIDDKLVNKEIGILINNVAALPLTLSLFHRISRNEHLGVLDVNLASMLVMTSKILPSMVERRKGLIINVSSTAGLFPIPFMATYSSSKAYMDFFSRALNYEYRNYGVTVQSLVPNHVPKDSSVGDYRKRILNFFKPHTMTFAENALSTVGYTPQTSGYWMHDMVNWFSQSIPDCIRIRLAAYFVRKHFSESEID</sequence>
<evidence type="ECO:0000256" key="3">
    <source>
        <dbReference type="ARBA" id="ARBA00023128"/>
    </source>
</evidence>
<accession>A0A443SC83</accession>
<dbReference type="EMBL" id="NCKV01004001">
    <property type="protein sequence ID" value="RWS25158.1"/>
    <property type="molecule type" value="Genomic_DNA"/>
</dbReference>
<dbReference type="SUPFAM" id="SSF51735">
    <property type="entry name" value="NAD(P)-binding Rossmann-fold domains"/>
    <property type="match status" value="1"/>
</dbReference>
<evidence type="ECO:0000256" key="4">
    <source>
        <dbReference type="ARBA" id="ARBA00038261"/>
    </source>
</evidence>
<dbReference type="CDD" id="cd05356">
    <property type="entry name" value="17beta-HSD1_like_SDR_c"/>
    <property type="match status" value="1"/>
</dbReference>
<keyword evidence="2" id="KW-0521">NADP</keyword>
<evidence type="ECO:0000313" key="6">
    <source>
        <dbReference type="Proteomes" id="UP000288716"/>
    </source>
</evidence>
<dbReference type="Pfam" id="PF00106">
    <property type="entry name" value="adh_short"/>
    <property type="match status" value="1"/>
</dbReference>
<keyword evidence="3" id="KW-0496">Mitochondrion</keyword>
<evidence type="ECO:0000313" key="5">
    <source>
        <dbReference type="EMBL" id="RWS25158.1"/>
    </source>
</evidence>